<evidence type="ECO:0000256" key="20">
    <source>
        <dbReference type="PROSITE-ProRule" id="PRU10141"/>
    </source>
</evidence>
<dbReference type="GO" id="GO:0006952">
    <property type="term" value="P:defense response"/>
    <property type="evidence" value="ECO:0007669"/>
    <property type="project" value="UniProtKB-ARBA"/>
</dbReference>
<keyword evidence="17" id="KW-0325">Glycoprotein</keyword>
<dbReference type="Gene3D" id="3.30.200.20">
    <property type="entry name" value="Phosphorylase Kinase, domain 1"/>
    <property type="match status" value="1"/>
</dbReference>
<dbReference type="GO" id="GO:0051707">
    <property type="term" value="P:response to other organism"/>
    <property type="evidence" value="ECO:0007669"/>
    <property type="project" value="UniProtKB-ARBA"/>
</dbReference>
<dbReference type="GO" id="GO:0005524">
    <property type="term" value="F:ATP binding"/>
    <property type="evidence" value="ECO:0007669"/>
    <property type="project" value="UniProtKB-UniRule"/>
</dbReference>
<keyword evidence="6" id="KW-0723">Serine/threonine-protein kinase</keyword>
<evidence type="ECO:0000256" key="10">
    <source>
        <dbReference type="ARBA" id="ARBA00022734"/>
    </source>
</evidence>
<evidence type="ECO:0000256" key="8">
    <source>
        <dbReference type="ARBA" id="ARBA00022692"/>
    </source>
</evidence>
<keyword evidence="10" id="KW-0430">Lectin</keyword>
<evidence type="ECO:0000256" key="19">
    <source>
        <dbReference type="ARBA" id="ARBA00048679"/>
    </source>
</evidence>
<feature type="transmembrane region" description="Helical" evidence="21">
    <location>
        <begin position="307"/>
        <end position="329"/>
    </location>
</feature>
<dbReference type="InterPro" id="IPR008271">
    <property type="entry name" value="Ser/Thr_kinase_AS"/>
</dbReference>
<comment type="similarity">
    <text evidence="3">In the C-terminal section; belongs to the protein kinase superfamily. Ser/Thr protein kinase family.</text>
</comment>
<reference evidence="23 24" key="1">
    <citation type="journal article" date="2020" name="Nat. Food">
        <title>A phased Vanilla planifolia genome enables genetic improvement of flavour and production.</title>
        <authorList>
            <person name="Hasing T."/>
            <person name="Tang H."/>
            <person name="Brym M."/>
            <person name="Khazi F."/>
            <person name="Huang T."/>
            <person name="Chambers A.H."/>
        </authorList>
    </citation>
    <scope>NUCLEOTIDE SEQUENCE [LARGE SCALE GENOMIC DNA]</scope>
    <source>
        <tissue evidence="23">Leaf</tissue>
    </source>
</reference>
<evidence type="ECO:0000256" key="12">
    <source>
        <dbReference type="ARBA" id="ARBA00022777"/>
    </source>
</evidence>
<keyword evidence="13 20" id="KW-0067">ATP-binding</keyword>
<evidence type="ECO:0000256" key="17">
    <source>
        <dbReference type="ARBA" id="ARBA00023180"/>
    </source>
</evidence>
<dbReference type="InterPro" id="IPR013320">
    <property type="entry name" value="ConA-like_dom_sf"/>
</dbReference>
<evidence type="ECO:0000256" key="6">
    <source>
        <dbReference type="ARBA" id="ARBA00022527"/>
    </source>
</evidence>
<dbReference type="InterPro" id="IPR001245">
    <property type="entry name" value="Ser-Thr/Tyr_kinase_cat_dom"/>
</dbReference>
<comment type="catalytic activity">
    <reaction evidence="19">
        <text>L-seryl-[protein] + ATP = O-phospho-L-seryl-[protein] + ADP + H(+)</text>
        <dbReference type="Rhea" id="RHEA:17989"/>
        <dbReference type="Rhea" id="RHEA-COMP:9863"/>
        <dbReference type="Rhea" id="RHEA-COMP:11604"/>
        <dbReference type="ChEBI" id="CHEBI:15378"/>
        <dbReference type="ChEBI" id="CHEBI:29999"/>
        <dbReference type="ChEBI" id="CHEBI:30616"/>
        <dbReference type="ChEBI" id="CHEBI:83421"/>
        <dbReference type="ChEBI" id="CHEBI:456216"/>
        <dbReference type="EC" id="2.7.11.1"/>
    </reaction>
</comment>
<dbReference type="SUPFAM" id="SSF49899">
    <property type="entry name" value="Concanavalin A-like lectins/glucanases"/>
    <property type="match status" value="1"/>
</dbReference>
<evidence type="ECO:0000256" key="21">
    <source>
        <dbReference type="SAM" id="Phobius"/>
    </source>
</evidence>
<evidence type="ECO:0000256" key="9">
    <source>
        <dbReference type="ARBA" id="ARBA00022729"/>
    </source>
</evidence>
<dbReference type="InterPro" id="IPR050528">
    <property type="entry name" value="L-type_Lectin-RKs"/>
</dbReference>
<evidence type="ECO:0000256" key="16">
    <source>
        <dbReference type="ARBA" id="ARBA00023170"/>
    </source>
</evidence>
<dbReference type="FunFam" id="2.60.120.200:FF:000051">
    <property type="entry name" value="L-type lectin-domain containing receptor kinase V.9"/>
    <property type="match status" value="1"/>
</dbReference>
<evidence type="ECO:0000256" key="4">
    <source>
        <dbReference type="ARBA" id="ARBA00012513"/>
    </source>
</evidence>
<evidence type="ECO:0000313" key="24">
    <source>
        <dbReference type="Proteomes" id="UP000636800"/>
    </source>
</evidence>
<evidence type="ECO:0000256" key="2">
    <source>
        <dbReference type="ARBA" id="ARBA00008536"/>
    </source>
</evidence>
<dbReference type="GO" id="GO:0030246">
    <property type="term" value="F:carbohydrate binding"/>
    <property type="evidence" value="ECO:0007669"/>
    <property type="project" value="UniProtKB-KW"/>
</dbReference>
<dbReference type="Proteomes" id="UP000636800">
    <property type="component" value="Chromosome 1"/>
</dbReference>
<dbReference type="Pfam" id="PF00139">
    <property type="entry name" value="Lectin_legB"/>
    <property type="match status" value="1"/>
</dbReference>
<dbReference type="AlphaFoldDB" id="A0A835RUD2"/>
<evidence type="ECO:0000256" key="15">
    <source>
        <dbReference type="ARBA" id="ARBA00023136"/>
    </source>
</evidence>
<feature type="domain" description="Protein kinase" evidence="22">
    <location>
        <begin position="363"/>
        <end position="636"/>
    </location>
</feature>
<dbReference type="InterPro" id="IPR017441">
    <property type="entry name" value="Protein_kinase_ATP_BS"/>
</dbReference>
<organism evidence="23 24">
    <name type="scientific">Vanilla planifolia</name>
    <name type="common">Vanilla</name>
    <dbReference type="NCBI Taxonomy" id="51239"/>
    <lineage>
        <taxon>Eukaryota</taxon>
        <taxon>Viridiplantae</taxon>
        <taxon>Streptophyta</taxon>
        <taxon>Embryophyta</taxon>
        <taxon>Tracheophyta</taxon>
        <taxon>Spermatophyta</taxon>
        <taxon>Magnoliopsida</taxon>
        <taxon>Liliopsida</taxon>
        <taxon>Asparagales</taxon>
        <taxon>Orchidaceae</taxon>
        <taxon>Vanilloideae</taxon>
        <taxon>Vanilleae</taxon>
        <taxon>Vanilla</taxon>
    </lineage>
</organism>
<dbReference type="InterPro" id="IPR000719">
    <property type="entry name" value="Prot_kinase_dom"/>
</dbReference>
<evidence type="ECO:0000256" key="1">
    <source>
        <dbReference type="ARBA" id="ARBA00004251"/>
    </source>
</evidence>
<feature type="binding site" evidence="20">
    <location>
        <position position="392"/>
    </location>
    <ligand>
        <name>ATP</name>
        <dbReference type="ChEBI" id="CHEBI:30616"/>
    </ligand>
</feature>
<evidence type="ECO:0000259" key="22">
    <source>
        <dbReference type="PROSITE" id="PS50011"/>
    </source>
</evidence>
<protein>
    <recommendedName>
        <fullName evidence="4">non-specific serine/threonine protein kinase</fullName>
        <ecNumber evidence="4">2.7.11.1</ecNumber>
    </recommendedName>
</protein>
<proteinExistence type="inferred from homology"/>
<evidence type="ECO:0000256" key="13">
    <source>
        <dbReference type="ARBA" id="ARBA00022840"/>
    </source>
</evidence>
<dbReference type="EC" id="2.7.11.1" evidence="4"/>
<evidence type="ECO:0000256" key="5">
    <source>
        <dbReference type="ARBA" id="ARBA00022475"/>
    </source>
</evidence>
<dbReference type="GO" id="GO:0004674">
    <property type="term" value="F:protein serine/threonine kinase activity"/>
    <property type="evidence" value="ECO:0007669"/>
    <property type="project" value="UniProtKB-KW"/>
</dbReference>
<dbReference type="CDD" id="cd06899">
    <property type="entry name" value="lectin_legume_LecRK_Arcelin_ConA"/>
    <property type="match status" value="1"/>
</dbReference>
<dbReference type="OrthoDB" id="724816at2759"/>
<dbReference type="InterPro" id="IPR011009">
    <property type="entry name" value="Kinase-like_dom_sf"/>
</dbReference>
<evidence type="ECO:0000256" key="18">
    <source>
        <dbReference type="ARBA" id="ARBA00047899"/>
    </source>
</evidence>
<dbReference type="InterPro" id="IPR001220">
    <property type="entry name" value="Legume_lectin_dom"/>
</dbReference>
<dbReference type="SMART" id="SM00220">
    <property type="entry name" value="S_TKc"/>
    <property type="match status" value="1"/>
</dbReference>
<comment type="caution">
    <text evidence="23">The sequence shown here is derived from an EMBL/GenBank/DDBJ whole genome shotgun (WGS) entry which is preliminary data.</text>
</comment>
<dbReference type="EMBL" id="JADCNL010000001">
    <property type="protein sequence ID" value="KAG0498725.1"/>
    <property type="molecule type" value="Genomic_DNA"/>
</dbReference>
<comment type="similarity">
    <text evidence="2">In the N-terminal section; belongs to the leguminous lectin family.</text>
</comment>
<sequence length="677" mass="74494">MLQKLIPLFLVIITKGVLLAVVSTALATAASSTNSSFIFNGFQDANIRLNGAAKIEPGGILRLTNTTTNDVGHAFYPKPFPFLNSSSGEALSFSTSFVFAIVPQFQNLSSHGLAFTISPSPDISAGFPDQYFGLFNMTHNGNPKNRIVAVELDTIQNKEFYDINNNHVGIDVNSVISLSSAPASYAVRSSTGPLFHNLSLISGKPMRIWVEHDGKNMQFNVTIAPLDVVKPYVPLLSSIVNLSSVFLDQMFVGFCSSTGAIYGMHYILGWSFSSNGNAEDLDLSNIPQIPGGVVQENSRKPNKPLSIVLPIGITLLVLSTVAGVLIVLVRRRKNFSEVMQDRDTVYGPRRFLYRTLYRATGGFSNKNLLGSGGFGKVYKGQLQKSKKEIAVKRISEYSRQGMKEFISEISTIGRLRHRNLVQLLGYSQGRDLLLVYDYMPKGSLDKYIFGRPQEPLNWPQRFKIIKDIASGLLYLHEEWEQTVIHRDIKASNVLLDAEFNAKLGDFGLARQLDRESNAHTTRVIGTLGYLAPELSISGKATTNTDVFAFGAFMLEVTCGKRPVQFRTSGVQMVLVDWVLEYWMKGELIEARDKRMGGDFAAVEVELVLRLGCLCSLPEAASRPSMSQVVQYLERNLPLPEISVCNLSALNSSTPNHRLVVDVSSTISDGVPISGPPS</sequence>
<keyword evidence="8 21" id="KW-0812">Transmembrane</keyword>
<keyword evidence="16" id="KW-0675">Receptor</keyword>
<comment type="subcellular location">
    <subcellularLocation>
        <location evidence="1">Cell membrane</location>
        <topology evidence="1">Single-pass type I membrane protein</topology>
    </subcellularLocation>
</comment>
<keyword evidence="11 20" id="KW-0547">Nucleotide-binding</keyword>
<evidence type="ECO:0000256" key="7">
    <source>
        <dbReference type="ARBA" id="ARBA00022679"/>
    </source>
</evidence>
<comment type="catalytic activity">
    <reaction evidence="18">
        <text>L-threonyl-[protein] + ATP = O-phospho-L-threonyl-[protein] + ADP + H(+)</text>
        <dbReference type="Rhea" id="RHEA:46608"/>
        <dbReference type="Rhea" id="RHEA-COMP:11060"/>
        <dbReference type="Rhea" id="RHEA-COMP:11605"/>
        <dbReference type="ChEBI" id="CHEBI:15378"/>
        <dbReference type="ChEBI" id="CHEBI:30013"/>
        <dbReference type="ChEBI" id="CHEBI:30616"/>
        <dbReference type="ChEBI" id="CHEBI:61977"/>
        <dbReference type="ChEBI" id="CHEBI:456216"/>
        <dbReference type="EC" id="2.7.11.1"/>
    </reaction>
</comment>
<dbReference type="PROSITE" id="PS00107">
    <property type="entry name" value="PROTEIN_KINASE_ATP"/>
    <property type="match status" value="1"/>
</dbReference>
<keyword evidence="9" id="KW-0732">Signal</keyword>
<gene>
    <name evidence="23" type="ORF">HPP92_003416</name>
</gene>
<dbReference type="FunFam" id="1.10.510.10:FF:000108">
    <property type="entry name" value="L-type lectin-domain containing receptor kinase S.4"/>
    <property type="match status" value="1"/>
</dbReference>
<accession>A0A835RUD2</accession>
<keyword evidence="5" id="KW-1003">Cell membrane</keyword>
<name>A0A835RUD2_VANPL</name>
<dbReference type="SUPFAM" id="SSF56112">
    <property type="entry name" value="Protein kinase-like (PK-like)"/>
    <property type="match status" value="1"/>
</dbReference>
<dbReference type="Gene3D" id="1.10.510.10">
    <property type="entry name" value="Transferase(Phosphotransferase) domain 1"/>
    <property type="match status" value="1"/>
</dbReference>
<keyword evidence="12" id="KW-0418">Kinase</keyword>
<evidence type="ECO:0000313" key="23">
    <source>
        <dbReference type="EMBL" id="KAG0498725.1"/>
    </source>
</evidence>
<dbReference type="InterPro" id="IPR019825">
    <property type="entry name" value="Lectin_legB_Mn/Ca_BS"/>
</dbReference>
<dbReference type="PANTHER" id="PTHR27007">
    <property type="match status" value="1"/>
</dbReference>
<dbReference type="Pfam" id="PF07714">
    <property type="entry name" value="PK_Tyr_Ser-Thr"/>
    <property type="match status" value="1"/>
</dbReference>
<dbReference type="Gene3D" id="2.60.120.200">
    <property type="match status" value="1"/>
</dbReference>
<dbReference type="FunFam" id="3.30.200.20:FF:000178">
    <property type="entry name" value="serine/threonine-protein kinase PBS1-like"/>
    <property type="match status" value="1"/>
</dbReference>
<dbReference type="GO" id="GO:0005886">
    <property type="term" value="C:plasma membrane"/>
    <property type="evidence" value="ECO:0007669"/>
    <property type="project" value="UniProtKB-SubCell"/>
</dbReference>
<keyword evidence="7" id="KW-0808">Transferase</keyword>
<keyword evidence="14 21" id="KW-1133">Transmembrane helix</keyword>
<dbReference type="PROSITE" id="PS00108">
    <property type="entry name" value="PROTEIN_KINASE_ST"/>
    <property type="match status" value="1"/>
</dbReference>
<evidence type="ECO:0000256" key="11">
    <source>
        <dbReference type="ARBA" id="ARBA00022741"/>
    </source>
</evidence>
<keyword evidence="15 21" id="KW-0472">Membrane</keyword>
<evidence type="ECO:0000256" key="14">
    <source>
        <dbReference type="ARBA" id="ARBA00022989"/>
    </source>
</evidence>
<evidence type="ECO:0000256" key="3">
    <source>
        <dbReference type="ARBA" id="ARBA00010217"/>
    </source>
</evidence>
<keyword evidence="24" id="KW-1185">Reference proteome</keyword>
<dbReference type="PROSITE" id="PS00307">
    <property type="entry name" value="LECTIN_LEGUME_BETA"/>
    <property type="match status" value="1"/>
</dbReference>
<dbReference type="CDD" id="cd14066">
    <property type="entry name" value="STKc_IRAK"/>
    <property type="match status" value="1"/>
</dbReference>
<dbReference type="PROSITE" id="PS50011">
    <property type="entry name" value="PROTEIN_KINASE_DOM"/>
    <property type="match status" value="1"/>
</dbReference>